<dbReference type="InterPro" id="IPR036249">
    <property type="entry name" value="Thioredoxin-like_sf"/>
</dbReference>
<dbReference type="SUPFAM" id="SSF52833">
    <property type="entry name" value="Thioredoxin-like"/>
    <property type="match status" value="1"/>
</dbReference>
<proteinExistence type="inferred from homology"/>
<dbReference type="InterPro" id="IPR003782">
    <property type="entry name" value="SCO1/SenC"/>
</dbReference>
<evidence type="ECO:0000313" key="5">
    <source>
        <dbReference type="EMBL" id="GGH14994.1"/>
    </source>
</evidence>
<feature type="binding site" evidence="3">
    <location>
        <position position="56"/>
    </location>
    <ligand>
        <name>Cu cation</name>
        <dbReference type="ChEBI" id="CHEBI:23378"/>
    </ligand>
</feature>
<reference evidence="5" key="2">
    <citation type="submission" date="2020-09" db="EMBL/GenBank/DDBJ databases">
        <authorList>
            <person name="Sun Q."/>
            <person name="Zhou Y."/>
        </authorList>
    </citation>
    <scope>NUCLEOTIDE SEQUENCE</scope>
    <source>
        <strain evidence="5">CGMCC 1.12214</strain>
    </source>
</reference>
<evidence type="ECO:0000256" key="2">
    <source>
        <dbReference type="ARBA" id="ARBA00023008"/>
    </source>
</evidence>
<protein>
    <submittedName>
        <fullName evidence="5">Electron transporter SCO1/SenC</fullName>
    </submittedName>
</protein>
<keyword evidence="6" id="KW-1185">Reference proteome</keyword>
<name>A0A917I6A5_9HYPH</name>
<dbReference type="FunFam" id="3.40.30.10:FF:000013">
    <property type="entry name" value="Blast:Protein SCO1 homolog, mitochondrial"/>
    <property type="match status" value="1"/>
</dbReference>
<dbReference type="AlphaFoldDB" id="A0A917I6A5"/>
<dbReference type="Proteomes" id="UP000603912">
    <property type="component" value="Unassembled WGS sequence"/>
</dbReference>
<dbReference type="CDD" id="cd02968">
    <property type="entry name" value="SCO"/>
    <property type="match status" value="1"/>
</dbReference>
<comment type="caution">
    <text evidence="5">The sequence shown here is derived from an EMBL/GenBank/DDBJ whole genome shotgun (WGS) entry which is preliminary data.</text>
</comment>
<evidence type="ECO:0000256" key="1">
    <source>
        <dbReference type="ARBA" id="ARBA00010996"/>
    </source>
</evidence>
<evidence type="ECO:0000256" key="3">
    <source>
        <dbReference type="PIRSR" id="PIRSR603782-1"/>
    </source>
</evidence>
<organism evidence="5 6">
    <name type="scientific">Alsobacter metallidurans</name>
    <dbReference type="NCBI Taxonomy" id="340221"/>
    <lineage>
        <taxon>Bacteria</taxon>
        <taxon>Pseudomonadati</taxon>
        <taxon>Pseudomonadota</taxon>
        <taxon>Alphaproteobacteria</taxon>
        <taxon>Hyphomicrobiales</taxon>
        <taxon>Alsobacteraceae</taxon>
        <taxon>Alsobacter</taxon>
    </lineage>
</organism>
<keyword evidence="3" id="KW-0479">Metal-binding</keyword>
<dbReference type="EMBL" id="BMES01000001">
    <property type="protein sequence ID" value="GGH14994.1"/>
    <property type="molecule type" value="Genomic_DNA"/>
</dbReference>
<keyword evidence="4" id="KW-1015">Disulfide bond</keyword>
<feature type="binding site" evidence="3">
    <location>
        <position position="139"/>
    </location>
    <ligand>
        <name>Cu cation</name>
        <dbReference type="ChEBI" id="CHEBI:23378"/>
    </ligand>
</feature>
<dbReference type="PANTHER" id="PTHR12151">
    <property type="entry name" value="ELECTRON TRANSPORT PROTIN SCO1/SENC FAMILY MEMBER"/>
    <property type="match status" value="1"/>
</dbReference>
<keyword evidence="2 3" id="KW-0186">Copper</keyword>
<dbReference type="Gene3D" id="3.40.30.10">
    <property type="entry name" value="Glutaredoxin"/>
    <property type="match status" value="1"/>
</dbReference>
<evidence type="ECO:0000256" key="4">
    <source>
        <dbReference type="PIRSR" id="PIRSR603782-2"/>
    </source>
</evidence>
<feature type="binding site" evidence="3">
    <location>
        <position position="52"/>
    </location>
    <ligand>
        <name>Cu cation</name>
        <dbReference type="ChEBI" id="CHEBI:23378"/>
    </ligand>
</feature>
<dbReference type="PANTHER" id="PTHR12151:SF25">
    <property type="entry name" value="LINALOOL DEHYDRATASE_ISOMERASE DOMAIN-CONTAINING PROTEIN"/>
    <property type="match status" value="1"/>
</dbReference>
<dbReference type="GO" id="GO:0046872">
    <property type="term" value="F:metal ion binding"/>
    <property type="evidence" value="ECO:0007669"/>
    <property type="project" value="UniProtKB-KW"/>
</dbReference>
<evidence type="ECO:0000313" key="6">
    <source>
        <dbReference type="Proteomes" id="UP000603912"/>
    </source>
</evidence>
<gene>
    <name evidence="5" type="primary">senC</name>
    <name evidence="5" type="ORF">GCM10007036_14670</name>
</gene>
<dbReference type="Pfam" id="PF02630">
    <property type="entry name" value="SCO1-SenC"/>
    <property type="match status" value="1"/>
</dbReference>
<accession>A0A917I6A5</accession>
<feature type="disulfide bond" description="Redox-active" evidence="4">
    <location>
        <begin position="52"/>
        <end position="56"/>
    </location>
</feature>
<reference evidence="5" key="1">
    <citation type="journal article" date="2014" name="Int. J. Syst. Evol. Microbiol.">
        <title>Complete genome sequence of Corynebacterium casei LMG S-19264T (=DSM 44701T), isolated from a smear-ripened cheese.</title>
        <authorList>
            <consortium name="US DOE Joint Genome Institute (JGI-PGF)"/>
            <person name="Walter F."/>
            <person name="Albersmeier A."/>
            <person name="Kalinowski J."/>
            <person name="Ruckert C."/>
        </authorList>
    </citation>
    <scope>NUCLEOTIDE SEQUENCE</scope>
    <source>
        <strain evidence="5">CGMCC 1.12214</strain>
    </source>
</reference>
<comment type="similarity">
    <text evidence="1">Belongs to the SCO1/2 family.</text>
</comment>
<sequence>MLLLVSSGNPPQLQARAKLDPSFEAIDQNGRRVTERTFQGKPSAWFFGFTHCPDVCPTTLQQLTTSLDQLGEDAKKLTVVFVTVDPERDTPAILKEYMESFHPSIVALSPSAKDLNAIVKGFAAYYAKVPQTEGYTMEHSSLVILRAADGTFAGTIDQHEQAETARAKLQRLGRG</sequence>